<dbReference type="EMBL" id="BMUT01000003">
    <property type="protein sequence ID" value="GGX74922.1"/>
    <property type="molecule type" value="Genomic_DNA"/>
</dbReference>
<proteinExistence type="predicted"/>
<gene>
    <name evidence="1" type="ORF">GCM10010324_20360</name>
</gene>
<reference evidence="2" key="1">
    <citation type="journal article" date="2019" name="Int. J. Syst. Evol. Microbiol.">
        <title>The Global Catalogue of Microorganisms (GCM) 10K type strain sequencing project: providing services to taxonomists for standard genome sequencing and annotation.</title>
        <authorList>
            <consortium name="The Broad Institute Genomics Platform"/>
            <consortium name="The Broad Institute Genome Sequencing Center for Infectious Disease"/>
            <person name="Wu L."/>
            <person name="Ma J."/>
        </authorList>
    </citation>
    <scope>NUCLEOTIDE SEQUENCE [LARGE SCALE GENOMIC DNA]</scope>
    <source>
        <strain evidence="2">JCM 4586</strain>
    </source>
</reference>
<organism evidence="1 2">
    <name type="scientific">Streptomyces hiroshimensis</name>
    <dbReference type="NCBI Taxonomy" id="66424"/>
    <lineage>
        <taxon>Bacteria</taxon>
        <taxon>Bacillati</taxon>
        <taxon>Actinomycetota</taxon>
        <taxon>Actinomycetes</taxon>
        <taxon>Kitasatosporales</taxon>
        <taxon>Streptomycetaceae</taxon>
        <taxon>Streptomyces</taxon>
    </lineage>
</organism>
<comment type="caution">
    <text evidence="1">The sequence shown here is derived from an EMBL/GenBank/DDBJ whole genome shotgun (WGS) entry which is preliminary data.</text>
</comment>
<keyword evidence="2" id="KW-1185">Reference proteome</keyword>
<accession>A0ABQ2Y9V8</accession>
<dbReference type="Proteomes" id="UP000659223">
    <property type="component" value="Unassembled WGS sequence"/>
</dbReference>
<sequence length="75" mass="8424">MITIFPVVDQVRQTMTRRGRCESPHRGRLFAAVRVRTAGEGLPVETTAYHHAQLLAAAEQRVLLEEITPCSARPR</sequence>
<evidence type="ECO:0000313" key="1">
    <source>
        <dbReference type="EMBL" id="GGX74922.1"/>
    </source>
</evidence>
<name>A0ABQ2Y9V8_9ACTN</name>
<evidence type="ECO:0000313" key="2">
    <source>
        <dbReference type="Proteomes" id="UP000659223"/>
    </source>
</evidence>
<protein>
    <submittedName>
        <fullName evidence="1">Uncharacterized protein</fullName>
    </submittedName>
</protein>